<gene>
    <name evidence="1" type="ORF">GCM10011452_10310</name>
</gene>
<organism evidence="1 2">
    <name type="scientific">Gemmobacter lanyuensis</name>
    <dbReference type="NCBI Taxonomy" id="1054497"/>
    <lineage>
        <taxon>Bacteria</taxon>
        <taxon>Pseudomonadati</taxon>
        <taxon>Pseudomonadota</taxon>
        <taxon>Alphaproteobacteria</taxon>
        <taxon>Rhodobacterales</taxon>
        <taxon>Paracoccaceae</taxon>
        <taxon>Gemmobacter</taxon>
    </lineage>
</organism>
<dbReference type="EMBL" id="BMYQ01000002">
    <property type="protein sequence ID" value="GGW24843.1"/>
    <property type="molecule type" value="Genomic_DNA"/>
</dbReference>
<comment type="caution">
    <text evidence="1">The sequence shown here is derived from an EMBL/GenBank/DDBJ whole genome shotgun (WGS) entry which is preliminary data.</text>
</comment>
<reference evidence="1" key="2">
    <citation type="submission" date="2020-09" db="EMBL/GenBank/DDBJ databases">
        <authorList>
            <person name="Sun Q."/>
            <person name="Kim S."/>
        </authorList>
    </citation>
    <scope>NUCLEOTIDE SEQUENCE</scope>
    <source>
        <strain evidence="1">KCTC 23714</strain>
    </source>
</reference>
<dbReference type="AlphaFoldDB" id="A0A918IR19"/>
<accession>A0A918IR19</accession>
<evidence type="ECO:0000313" key="1">
    <source>
        <dbReference type="EMBL" id="GGW24843.1"/>
    </source>
</evidence>
<name>A0A918IR19_9RHOB</name>
<sequence length="99" mass="10836">MQMTNHIDARMNQRGIRKELVELTLDLGEIDGDRYVLTSKIIDAEIAGLQRRIRALGEARKKGGVVVVAEGEALLTTYRASGFNAKLAKNKQPLTLGSA</sequence>
<reference evidence="1" key="1">
    <citation type="journal article" date="2014" name="Int. J. Syst. Evol. Microbiol.">
        <title>Complete genome sequence of Corynebacterium casei LMG S-19264T (=DSM 44701T), isolated from a smear-ripened cheese.</title>
        <authorList>
            <consortium name="US DOE Joint Genome Institute (JGI-PGF)"/>
            <person name="Walter F."/>
            <person name="Albersmeier A."/>
            <person name="Kalinowski J."/>
            <person name="Ruckert C."/>
        </authorList>
    </citation>
    <scope>NUCLEOTIDE SEQUENCE</scope>
    <source>
        <strain evidence="1">KCTC 23714</strain>
    </source>
</reference>
<dbReference type="Proteomes" id="UP000628984">
    <property type="component" value="Unassembled WGS sequence"/>
</dbReference>
<evidence type="ECO:0000313" key="2">
    <source>
        <dbReference type="Proteomes" id="UP000628984"/>
    </source>
</evidence>
<dbReference type="RefSeq" id="WP_189632775.1">
    <property type="nucleotide sequence ID" value="NZ_BMYQ01000002.1"/>
</dbReference>
<protein>
    <submittedName>
        <fullName evidence="1">Uncharacterized protein</fullName>
    </submittedName>
</protein>
<proteinExistence type="predicted"/>
<keyword evidence="2" id="KW-1185">Reference proteome</keyword>